<evidence type="ECO:0000256" key="1">
    <source>
        <dbReference type="SAM" id="Phobius"/>
    </source>
</evidence>
<keyword evidence="1" id="KW-0812">Transmembrane</keyword>
<gene>
    <name evidence="2" type="ORF">ECRASSUSDP1_LOCUS21999</name>
</gene>
<evidence type="ECO:0000313" key="2">
    <source>
        <dbReference type="EMBL" id="CAI2380563.1"/>
    </source>
</evidence>
<name>A0AAD1XW58_EUPCR</name>
<evidence type="ECO:0000313" key="3">
    <source>
        <dbReference type="Proteomes" id="UP001295684"/>
    </source>
</evidence>
<accession>A0AAD1XW58</accession>
<organism evidence="2 3">
    <name type="scientific">Euplotes crassus</name>
    <dbReference type="NCBI Taxonomy" id="5936"/>
    <lineage>
        <taxon>Eukaryota</taxon>
        <taxon>Sar</taxon>
        <taxon>Alveolata</taxon>
        <taxon>Ciliophora</taxon>
        <taxon>Intramacronucleata</taxon>
        <taxon>Spirotrichea</taxon>
        <taxon>Hypotrichia</taxon>
        <taxon>Euplotida</taxon>
        <taxon>Euplotidae</taxon>
        <taxon>Moneuplotes</taxon>
    </lineage>
</organism>
<reference evidence="2" key="1">
    <citation type="submission" date="2023-07" db="EMBL/GenBank/DDBJ databases">
        <authorList>
            <consortium name="AG Swart"/>
            <person name="Singh M."/>
            <person name="Singh A."/>
            <person name="Seah K."/>
            <person name="Emmerich C."/>
        </authorList>
    </citation>
    <scope>NUCLEOTIDE SEQUENCE</scope>
    <source>
        <strain evidence="2">DP1</strain>
    </source>
</reference>
<keyword evidence="1" id="KW-0472">Membrane</keyword>
<comment type="caution">
    <text evidence="2">The sequence shown here is derived from an EMBL/GenBank/DDBJ whole genome shotgun (WGS) entry which is preliminary data.</text>
</comment>
<keyword evidence="1" id="KW-1133">Transmembrane helix</keyword>
<sequence>MLHSKNGWLFLDLFCVCLCHIILFTILIFLSKHISIFFFSSVKHEMSLVVSLFPNELLEFLTCLLGQIHLFLVSFLLIVKSKYFFPDYPALRFLLVICVSTK</sequence>
<dbReference type="Proteomes" id="UP001295684">
    <property type="component" value="Unassembled WGS sequence"/>
</dbReference>
<keyword evidence="3" id="KW-1185">Reference proteome</keyword>
<protein>
    <submittedName>
        <fullName evidence="2">Uncharacterized protein</fullName>
    </submittedName>
</protein>
<dbReference type="AlphaFoldDB" id="A0AAD1XW58"/>
<dbReference type="EMBL" id="CAMPGE010022523">
    <property type="protein sequence ID" value="CAI2380563.1"/>
    <property type="molecule type" value="Genomic_DNA"/>
</dbReference>
<proteinExistence type="predicted"/>
<feature type="transmembrane region" description="Helical" evidence="1">
    <location>
        <begin position="7"/>
        <end position="30"/>
    </location>
</feature>
<feature type="transmembrane region" description="Helical" evidence="1">
    <location>
        <begin position="57"/>
        <end position="79"/>
    </location>
</feature>